<reference evidence="3" key="1">
    <citation type="submission" date="2023-01" db="EMBL/GenBank/DDBJ databases">
        <title>The genome sequence of Kordiimonadaceae bacterium 6D33.</title>
        <authorList>
            <person name="Liu Y."/>
        </authorList>
    </citation>
    <scope>NUCLEOTIDE SEQUENCE</scope>
    <source>
        <strain evidence="3">6D33</strain>
    </source>
</reference>
<feature type="domain" description="AsmA" evidence="2">
    <location>
        <begin position="6"/>
        <end position="241"/>
    </location>
</feature>
<keyword evidence="1" id="KW-0812">Transmembrane</keyword>
<sequence length="1149" mass="118227">MKQGRLAKISMWVAGGLVGLVVIASVVLSFMDWNQYRGRIAGLASDALDMDVILNGRVAVSLLPRPAVSVEGVEVWPKGMGTSGDSTKLVAVADRIAANASLVPLLTGTLEVGRLDLEGVAVTLAEDKDGAWGLKGWPASAEAEVPAEEGEASPLSIGKLALRDGRVTLEPQGAPPTVINDIDLDLEGTLPDGPLDFDGSLKVAERPIDIEGRLRPGKAKGDRAGRLKVSLKGGSATLSGQIEASGGITGRMEAGGDDLFAFVNDLMLAAGQGEAVKGPAKPWALDVQIDGNDKLMKLAGRDLQAGSTRGRFDLTLVPGDTQRLGGSVGLGIIDMADWADATPVTSDAPASSDWPLRGAVEFSVEGIKSGDALAQRVEGQIDFVADGVSLPKVQALLPGATTVVVSRGQYKLADGSLATNLKAETGSLPTLLKSAGIVLENVPAGRLATASVDGRLGYGTSGWRVDDLAGKLDTTSFTGAAAGRADGSLARLNLNMDTLNLDAYLPAVPASEGTSEPLAKTLAEALKPLGSAGSDINIAVGSMIWQGQAVKDMRLAAKAAAGRIDGLNARFASGSGSLALVGSLRGDEKSWTADLKASPVNFPVSVFTAFAPDSAPLVDALKLNALTGDVTLSGPLDKMRMSAALAGAPGTKVDASGALALNAAGDGLDRLDIQGNAEHPDLAPAVALYGWAGARQLPAKLTYAVSQEGAAAPYKLRVGGSVAGGKIVASGSAAADGSGTYDLSFEHSKATEALKAFGLDMALPAPNQPLSAKATLGMTADGGMEMRDMDLKNGPSTLGGSVRIDGQQRISGAVKAANWALDGLIPEDDGSAKAATPEANEPASPYTGNISLALTDISYKGQRMSAPNARVVFNDRGSRLNFGDKAMLNAKPLAGQFVLGNGKKPRMVIKLDADLIDIAGALVSSGLSSVIDGSAKVSLDLTARGSDMKSILKTLKGTGSIDASSGALKFMAINGLIQDIRNAKSGQAFLGLIGQRLRTGTTDYSGLKASFSVDGGTALIENFEASGGWGKLHLDGQANLVDQLLDLKGELAMTEPKDAAPMPVSYKGPMNAPVSSFSSRSLEKLVLSDIERRFRSGVFKELEATDKQDTSDKAPGAAVLGTAFDLLSKLKKKQEAEKKEEAETGDTPK</sequence>
<dbReference type="Proteomes" id="UP001217500">
    <property type="component" value="Chromosome"/>
</dbReference>
<keyword evidence="4" id="KW-1185">Reference proteome</keyword>
<keyword evidence="1" id="KW-1133">Transmembrane helix</keyword>
<accession>A0AAF0BL10</accession>
<gene>
    <name evidence="3" type="ORF">PH603_13670</name>
</gene>
<organism evidence="3 4">
    <name type="scientific">Gimibacter soli</name>
    <dbReference type="NCBI Taxonomy" id="3024400"/>
    <lineage>
        <taxon>Bacteria</taxon>
        <taxon>Pseudomonadati</taxon>
        <taxon>Pseudomonadota</taxon>
        <taxon>Alphaproteobacteria</taxon>
        <taxon>Kordiimonadales</taxon>
        <taxon>Temperatibacteraceae</taxon>
        <taxon>Gimibacter</taxon>
    </lineage>
</organism>
<protein>
    <submittedName>
        <fullName evidence="3">AsmA family protein</fullName>
    </submittedName>
</protein>
<dbReference type="Pfam" id="PF05170">
    <property type="entry name" value="AsmA"/>
    <property type="match status" value="1"/>
</dbReference>
<feature type="transmembrane region" description="Helical" evidence="1">
    <location>
        <begin position="12"/>
        <end position="31"/>
    </location>
</feature>
<dbReference type="AlphaFoldDB" id="A0AAF0BL10"/>
<evidence type="ECO:0000259" key="2">
    <source>
        <dbReference type="Pfam" id="PF05170"/>
    </source>
</evidence>
<evidence type="ECO:0000313" key="4">
    <source>
        <dbReference type="Proteomes" id="UP001217500"/>
    </source>
</evidence>
<evidence type="ECO:0000313" key="3">
    <source>
        <dbReference type="EMBL" id="WCL53582.1"/>
    </source>
</evidence>
<dbReference type="EMBL" id="CP116805">
    <property type="protein sequence ID" value="WCL53582.1"/>
    <property type="molecule type" value="Genomic_DNA"/>
</dbReference>
<dbReference type="GO" id="GO:0005886">
    <property type="term" value="C:plasma membrane"/>
    <property type="evidence" value="ECO:0007669"/>
    <property type="project" value="TreeGrafter"/>
</dbReference>
<name>A0AAF0BL10_9PROT</name>
<dbReference type="GO" id="GO:0090313">
    <property type="term" value="P:regulation of protein targeting to membrane"/>
    <property type="evidence" value="ECO:0007669"/>
    <property type="project" value="TreeGrafter"/>
</dbReference>
<proteinExistence type="predicted"/>
<dbReference type="RefSeq" id="WP_289503094.1">
    <property type="nucleotide sequence ID" value="NZ_CP116805.1"/>
</dbReference>
<dbReference type="PANTHER" id="PTHR30441:SF4">
    <property type="entry name" value="PROTEIN ASMA"/>
    <property type="match status" value="1"/>
</dbReference>
<dbReference type="InterPro" id="IPR052894">
    <property type="entry name" value="AsmA-related"/>
</dbReference>
<keyword evidence="1" id="KW-0472">Membrane</keyword>
<dbReference type="PANTHER" id="PTHR30441">
    <property type="entry name" value="DUF748 DOMAIN-CONTAINING PROTEIN"/>
    <property type="match status" value="1"/>
</dbReference>
<dbReference type="InterPro" id="IPR007844">
    <property type="entry name" value="AsmA"/>
</dbReference>
<dbReference type="KEGG" id="gso:PH603_13670"/>
<evidence type="ECO:0000256" key="1">
    <source>
        <dbReference type="SAM" id="Phobius"/>
    </source>
</evidence>